<dbReference type="RefSeq" id="WP_190942559.1">
    <property type="nucleotide sequence ID" value="NZ_JACJSI010000044.1"/>
</dbReference>
<proteinExistence type="predicted"/>
<feature type="region of interest" description="Disordered" evidence="1">
    <location>
        <begin position="249"/>
        <end position="284"/>
    </location>
</feature>
<protein>
    <submittedName>
        <fullName evidence="2">Uncharacterized protein</fullName>
    </submittedName>
</protein>
<comment type="caution">
    <text evidence="2">The sequence shown here is derived from an EMBL/GenBank/DDBJ whole genome shotgun (WGS) entry which is preliminary data.</text>
</comment>
<evidence type="ECO:0000313" key="3">
    <source>
        <dbReference type="Proteomes" id="UP000623440"/>
    </source>
</evidence>
<reference evidence="2 3" key="1">
    <citation type="journal article" date="2020" name="ISME J.">
        <title>Comparative genomics reveals insights into cyanobacterial evolution and habitat adaptation.</title>
        <authorList>
            <person name="Chen M.Y."/>
            <person name="Teng W.K."/>
            <person name="Zhao L."/>
            <person name="Hu C.X."/>
            <person name="Zhou Y.K."/>
            <person name="Han B.P."/>
            <person name="Song L.R."/>
            <person name="Shu W.S."/>
        </authorList>
    </citation>
    <scope>NUCLEOTIDE SEQUENCE [LARGE SCALE GENOMIC DNA]</scope>
    <source>
        <strain evidence="2 3">FACHB-838</strain>
    </source>
</reference>
<dbReference type="Proteomes" id="UP000623440">
    <property type="component" value="Unassembled WGS sequence"/>
</dbReference>
<accession>A0ABR8DSL8</accession>
<evidence type="ECO:0000256" key="1">
    <source>
        <dbReference type="SAM" id="MobiDB-lite"/>
    </source>
</evidence>
<sequence>MYQQHELSTTLSPEEVTRTLLLAAIPEKEEYTEDDADRFRKCRQLIEEGKTEEEVAELLGENAVLPTTDADSSKGLGIKKPKKPKKSASEPKDISELLSIACEQVGAKISLTESLRILQVCGLADQEEYNPAECDRFISACDLIKSQGQTFEQVAEYFGFGLQPQSDELNELDSSEIDLNIEEAATQLLDNGQDLVNQMMRHKAKSDAADAPSLYIKHLAAEFGSPEFQQAWHKMEDMLKAKIAGKFQNRPRKKILTGETPTLPPSPQHLTSLPPTSENGSNSD</sequence>
<feature type="compositionally biased region" description="Polar residues" evidence="1">
    <location>
        <begin position="268"/>
        <end position="284"/>
    </location>
</feature>
<feature type="compositionally biased region" description="Basic residues" evidence="1">
    <location>
        <begin position="77"/>
        <end position="86"/>
    </location>
</feature>
<name>A0ABR8DSL8_9NOSO</name>
<keyword evidence="3" id="KW-1185">Reference proteome</keyword>
<organism evidence="2 3">
    <name type="scientific">Nostoc flagelliforme FACHB-838</name>
    <dbReference type="NCBI Taxonomy" id="2692904"/>
    <lineage>
        <taxon>Bacteria</taxon>
        <taxon>Bacillati</taxon>
        <taxon>Cyanobacteriota</taxon>
        <taxon>Cyanophyceae</taxon>
        <taxon>Nostocales</taxon>
        <taxon>Nostocaceae</taxon>
        <taxon>Nostoc</taxon>
    </lineage>
</organism>
<gene>
    <name evidence="2" type="ORF">H6G97_20830</name>
</gene>
<evidence type="ECO:0000313" key="2">
    <source>
        <dbReference type="EMBL" id="MBD2531896.1"/>
    </source>
</evidence>
<feature type="region of interest" description="Disordered" evidence="1">
    <location>
        <begin position="60"/>
        <end position="90"/>
    </location>
</feature>
<dbReference type="EMBL" id="JACJSI010000044">
    <property type="protein sequence ID" value="MBD2531896.1"/>
    <property type="molecule type" value="Genomic_DNA"/>
</dbReference>